<accession>A0A1F6BXN3</accession>
<name>A0A1F6BXN3_9BACT</name>
<feature type="compositionally biased region" description="Low complexity" evidence="1">
    <location>
        <begin position="12"/>
        <end position="23"/>
    </location>
</feature>
<sequence length="278" mass="29065">MLSASALAGCATTTGETTTPKTTTVLRGPVTTKVSGPYEAAKACVASIPEVSSIRVGVGVIQDLTGKTNIQTDGTGSFITQGATDMATTSLAELGVQVVELSFTYKQNVDWYATKGVKGSIKQPQFIVMGSVTALDFGISGTVGEMSIYGVGPRARAYRATGRMDLRLVTLPYGNTTGGSVQAVSAFQKEFLAVETGLGAATFVGKGDGLTFASFNVGSSQREPMQATIGYMTDYGSVDLVLKLLDKLGLQKARVSECRELLVDPYRPASKIQVAKAT</sequence>
<dbReference type="GO" id="GO:0030288">
    <property type="term" value="C:outer membrane-bounded periplasmic space"/>
    <property type="evidence" value="ECO:0007669"/>
    <property type="project" value="InterPro"/>
</dbReference>
<dbReference type="AlphaFoldDB" id="A0A1F6BXN3"/>
<dbReference type="Pfam" id="PF03783">
    <property type="entry name" value="CsgG"/>
    <property type="match status" value="1"/>
</dbReference>
<dbReference type="InterPro" id="IPR005534">
    <property type="entry name" value="Curli_assmbl/transp-comp_CsgG"/>
</dbReference>
<evidence type="ECO:0000313" key="3">
    <source>
        <dbReference type="Proteomes" id="UP000176322"/>
    </source>
</evidence>
<evidence type="ECO:0000313" key="2">
    <source>
        <dbReference type="EMBL" id="OGG41583.1"/>
    </source>
</evidence>
<evidence type="ECO:0000256" key="1">
    <source>
        <dbReference type="SAM" id="MobiDB-lite"/>
    </source>
</evidence>
<dbReference type="Proteomes" id="UP000176322">
    <property type="component" value="Unassembled WGS sequence"/>
</dbReference>
<comment type="caution">
    <text evidence="2">The sequence shown here is derived from an EMBL/GenBank/DDBJ whole genome shotgun (WGS) entry which is preliminary data.</text>
</comment>
<organism evidence="2 3">
    <name type="scientific">Candidatus Kaiserbacteria bacterium RIFCSPHIGHO2_01_FULL_46_22</name>
    <dbReference type="NCBI Taxonomy" id="1798475"/>
    <lineage>
        <taxon>Bacteria</taxon>
        <taxon>Candidatus Kaiseribacteriota</taxon>
    </lineage>
</organism>
<dbReference type="EMBL" id="MFKO01000007">
    <property type="protein sequence ID" value="OGG41583.1"/>
    <property type="molecule type" value="Genomic_DNA"/>
</dbReference>
<gene>
    <name evidence="2" type="ORF">A2837_00375</name>
</gene>
<reference evidence="2 3" key="1">
    <citation type="journal article" date="2016" name="Nat. Commun.">
        <title>Thousands of microbial genomes shed light on interconnected biogeochemical processes in an aquifer system.</title>
        <authorList>
            <person name="Anantharaman K."/>
            <person name="Brown C.T."/>
            <person name="Hug L.A."/>
            <person name="Sharon I."/>
            <person name="Castelle C.J."/>
            <person name="Probst A.J."/>
            <person name="Thomas B.C."/>
            <person name="Singh A."/>
            <person name="Wilkins M.J."/>
            <person name="Karaoz U."/>
            <person name="Brodie E.L."/>
            <person name="Williams K.H."/>
            <person name="Hubbard S.S."/>
            <person name="Banfield J.F."/>
        </authorList>
    </citation>
    <scope>NUCLEOTIDE SEQUENCE [LARGE SCALE GENOMIC DNA]</scope>
</reference>
<feature type="region of interest" description="Disordered" evidence="1">
    <location>
        <begin position="1"/>
        <end position="23"/>
    </location>
</feature>
<proteinExistence type="predicted"/>
<protein>
    <submittedName>
        <fullName evidence="2">Uncharacterized protein</fullName>
    </submittedName>
</protein>
<dbReference type="Gene3D" id="3.40.50.10610">
    <property type="entry name" value="ABC-type transport auxiliary lipoprotein component"/>
    <property type="match status" value="1"/>
</dbReference>
<dbReference type="STRING" id="1798475.A2837_00375"/>